<keyword evidence="3" id="KW-0547">Nucleotide-binding</keyword>
<keyword evidence="6" id="KW-0119">Carbohydrate metabolism</keyword>
<comment type="similarity">
    <text evidence="1">Belongs to the four-carbon acid sugar kinase family.</text>
</comment>
<evidence type="ECO:0000256" key="7">
    <source>
        <dbReference type="ARBA" id="ARBA00035898"/>
    </source>
</evidence>
<dbReference type="Gene3D" id="3.40.50.10840">
    <property type="entry name" value="Putative sugar-binding, N-terminal domain"/>
    <property type="match status" value="1"/>
</dbReference>
<dbReference type="EMBL" id="SZWF01000030">
    <property type="protein sequence ID" value="KAA9393077.1"/>
    <property type="molecule type" value="Genomic_DNA"/>
</dbReference>
<dbReference type="OrthoDB" id="191465at2"/>
<gene>
    <name evidence="15" type="ORF">FCK90_14080</name>
</gene>
<dbReference type="EC" id="2.7.1.217" evidence="10"/>
<evidence type="ECO:0000256" key="12">
    <source>
        <dbReference type="ARBA" id="ARBA00041377"/>
    </source>
</evidence>
<evidence type="ECO:0000256" key="11">
    <source>
        <dbReference type="ARBA" id="ARBA00039461"/>
    </source>
</evidence>
<accession>A0A5J5KTH4</accession>
<evidence type="ECO:0000256" key="10">
    <source>
        <dbReference type="ARBA" id="ARBA00039095"/>
    </source>
</evidence>
<evidence type="ECO:0000256" key="4">
    <source>
        <dbReference type="ARBA" id="ARBA00022777"/>
    </source>
</evidence>
<dbReference type="Proteomes" id="UP000325957">
    <property type="component" value="Unassembled WGS sequence"/>
</dbReference>
<sequence length="434" mass="45233">MPLGAIADDLTGATDLAIMLTDAGYETVVVPEEGTLLAEAGGATRGAGPDGPSLQADAIVVALKTRTAPPGDAVGRSLAAVRWLRQQGCGRFYFKYCSTFDSTPQGNIGPVAEALMDELGTSMTVVVPSFPATGRTVYQGNLFVHEKPLQESSLRDHPLTPMRDSNLIRLLQPQLREGSRIALLPLTTVMEGTEAVRDGLRRAEADGARYVVVDAVTDEHLRTVARAANGLTLLTGGSGLAQGLAGPRASGAISVGPARGRRITLAGSASKTTQAQVRHALERGRGIQLDLNRLREDVAGYSEALAEEILAGDPADAVTVYATASPEDLGSLEDAPLIEECLARVARALSQEESVQGLVVAGGETSGAVIEALGIRSLRMGRTLDPGVAWALAERGATGGEGDSAEQTPPLPLVLKSGNFGGEDLLTRAWDMKA</sequence>
<dbReference type="GO" id="GO:0005524">
    <property type="term" value="F:ATP binding"/>
    <property type="evidence" value="ECO:0007669"/>
    <property type="project" value="UniProtKB-KW"/>
</dbReference>
<organism evidence="15 16">
    <name type="scientific">Kocuria coralli</name>
    <dbReference type="NCBI Taxonomy" id="1461025"/>
    <lineage>
        <taxon>Bacteria</taxon>
        <taxon>Bacillati</taxon>
        <taxon>Actinomycetota</taxon>
        <taxon>Actinomycetes</taxon>
        <taxon>Micrococcales</taxon>
        <taxon>Micrococcaceae</taxon>
        <taxon>Kocuria</taxon>
    </lineage>
</organism>
<evidence type="ECO:0000256" key="6">
    <source>
        <dbReference type="ARBA" id="ARBA00023277"/>
    </source>
</evidence>
<comment type="function">
    <text evidence="9">Catalyzes the ATP-dependent phosphorylation of 3-oxo-tetronate to 3-oxo-tetronate 4-phosphate.</text>
</comment>
<keyword evidence="5" id="KW-0067">ATP-binding</keyword>
<evidence type="ECO:0000259" key="14">
    <source>
        <dbReference type="Pfam" id="PF17042"/>
    </source>
</evidence>
<feature type="domain" description="Four-carbon acid sugar kinase N-terminal" evidence="13">
    <location>
        <begin position="3"/>
        <end position="244"/>
    </location>
</feature>
<evidence type="ECO:0000256" key="2">
    <source>
        <dbReference type="ARBA" id="ARBA00022679"/>
    </source>
</evidence>
<dbReference type="InterPro" id="IPR042213">
    <property type="entry name" value="NBD_C_sf"/>
</dbReference>
<dbReference type="InterPro" id="IPR037051">
    <property type="entry name" value="4-carb_acid_sugar_kinase_N_sf"/>
</dbReference>
<keyword evidence="16" id="KW-1185">Reference proteome</keyword>
<keyword evidence="2" id="KW-0808">Transferase</keyword>
<dbReference type="InterPro" id="IPR050007">
    <property type="entry name" value="OtnK"/>
</dbReference>
<reference evidence="15 16" key="1">
    <citation type="submission" date="2019-05" db="EMBL/GenBank/DDBJ databases">
        <title>Kocuria coralli sp. nov., a novel actinobacterium isolated from coral reef seawater.</title>
        <authorList>
            <person name="Li J."/>
        </authorList>
    </citation>
    <scope>NUCLEOTIDE SEQUENCE [LARGE SCALE GENOMIC DNA]</scope>
    <source>
        <strain evidence="15 16">SCSIO 13007</strain>
    </source>
</reference>
<keyword evidence="4 15" id="KW-0418">Kinase</keyword>
<dbReference type="AlphaFoldDB" id="A0A5J5KTH4"/>
<comment type="caution">
    <text evidence="15">The sequence shown here is derived from an EMBL/GenBank/DDBJ whole genome shotgun (WGS) entry which is preliminary data.</text>
</comment>
<evidence type="ECO:0000256" key="9">
    <source>
        <dbReference type="ARBA" id="ARBA00037335"/>
    </source>
</evidence>
<dbReference type="Gene3D" id="3.40.980.20">
    <property type="entry name" value="Four-carbon acid sugar kinase, nucleotide binding domain"/>
    <property type="match status" value="1"/>
</dbReference>
<comment type="catalytic activity">
    <reaction evidence="8">
        <text>3-dehydro-D-erythronate + ATP = 3-dehydro-4-O-phospho-D-erythronate + ADP + H(+)</text>
        <dbReference type="Rhea" id="RHEA:52556"/>
        <dbReference type="ChEBI" id="CHEBI:15378"/>
        <dbReference type="ChEBI" id="CHEBI:30616"/>
        <dbReference type="ChEBI" id="CHEBI:57958"/>
        <dbReference type="ChEBI" id="CHEBI:136593"/>
        <dbReference type="ChEBI" id="CHEBI:456216"/>
        <dbReference type="EC" id="2.7.1.217"/>
    </reaction>
</comment>
<dbReference type="Pfam" id="PF07005">
    <property type="entry name" value="SBD_N"/>
    <property type="match status" value="1"/>
</dbReference>
<feature type="domain" description="Four-carbon acid sugar kinase nucleotide binding" evidence="14">
    <location>
        <begin position="264"/>
        <end position="426"/>
    </location>
</feature>
<name>A0A5J5KTH4_9MICC</name>
<protein>
    <recommendedName>
        <fullName evidence="11">3-oxo-tetronate kinase</fullName>
        <ecNumber evidence="10">2.7.1.217</ecNumber>
    </recommendedName>
    <alternativeName>
        <fullName evidence="12">3-dehydrotetronate 4-kinase</fullName>
    </alternativeName>
</protein>
<dbReference type="SUPFAM" id="SSF142764">
    <property type="entry name" value="YgbK-like"/>
    <property type="match status" value="1"/>
</dbReference>
<dbReference type="GO" id="GO:0016301">
    <property type="term" value="F:kinase activity"/>
    <property type="evidence" value="ECO:0007669"/>
    <property type="project" value="UniProtKB-KW"/>
</dbReference>
<evidence type="ECO:0000256" key="1">
    <source>
        <dbReference type="ARBA" id="ARBA00005715"/>
    </source>
</evidence>
<dbReference type="InterPro" id="IPR031475">
    <property type="entry name" value="NBD_C"/>
</dbReference>
<dbReference type="InterPro" id="IPR010737">
    <property type="entry name" value="4-carb_acid_sugar_kinase_N"/>
</dbReference>
<comment type="catalytic activity">
    <reaction evidence="7">
        <text>3-dehydro-L-erythronate + ATP = 3-dehydro-4-O-phospho-L-erythronate + ADP + H(+)</text>
        <dbReference type="Rhea" id="RHEA:52552"/>
        <dbReference type="ChEBI" id="CHEBI:15378"/>
        <dbReference type="ChEBI" id="CHEBI:30616"/>
        <dbReference type="ChEBI" id="CHEBI:136592"/>
        <dbReference type="ChEBI" id="CHEBI:136670"/>
        <dbReference type="ChEBI" id="CHEBI:456216"/>
        <dbReference type="EC" id="2.7.1.217"/>
    </reaction>
</comment>
<evidence type="ECO:0000313" key="15">
    <source>
        <dbReference type="EMBL" id="KAA9393077.1"/>
    </source>
</evidence>
<evidence type="ECO:0000256" key="5">
    <source>
        <dbReference type="ARBA" id="ARBA00022840"/>
    </source>
</evidence>
<evidence type="ECO:0000256" key="3">
    <source>
        <dbReference type="ARBA" id="ARBA00022741"/>
    </source>
</evidence>
<dbReference type="NCBIfam" id="NF043035">
    <property type="entry name" value="OxoTetrKin"/>
    <property type="match status" value="1"/>
</dbReference>
<evidence type="ECO:0000313" key="16">
    <source>
        <dbReference type="Proteomes" id="UP000325957"/>
    </source>
</evidence>
<proteinExistence type="inferred from homology"/>
<evidence type="ECO:0000259" key="13">
    <source>
        <dbReference type="Pfam" id="PF07005"/>
    </source>
</evidence>
<evidence type="ECO:0000256" key="8">
    <source>
        <dbReference type="ARBA" id="ARBA00036346"/>
    </source>
</evidence>
<dbReference type="Pfam" id="PF17042">
    <property type="entry name" value="NBD_C"/>
    <property type="match status" value="1"/>
</dbReference>